<dbReference type="Proteomes" id="UP000075809">
    <property type="component" value="Unassembled WGS sequence"/>
</dbReference>
<accession>A0A151XHJ8</accession>
<name>A0A151XHJ8_9HYME</name>
<evidence type="ECO:0000256" key="1">
    <source>
        <dbReference type="SAM" id="MobiDB-lite"/>
    </source>
</evidence>
<feature type="domain" description="MADF" evidence="2">
    <location>
        <begin position="112"/>
        <end position="162"/>
    </location>
</feature>
<proteinExistence type="predicted"/>
<dbReference type="InterPro" id="IPR006578">
    <property type="entry name" value="MADF-dom"/>
</dbReference>
<organism evidence="3 4">
    <name type="scientific">Mycetomoellerius zeteki</name>
    <dbReference type="NCBI Taxonomy" id="64791"/>
    <lineage>
        <taxon>Eukaryota</taxon>
        <taxon>Metazoa</taxon>
        <taxon>Ecdysozoa</taxon>
        <taxon>Arthropoda</taxon>
        <taxon>Hexapoda</taxon>
        <taxon>Insecta</taxon>
        <taxon>Pterygota</taxon>
        <taxon>Neoptera</taxon>
        <taxon>Endopterygota</taxon>
        <taxon>Hymenoptera</taxon>
        <taxon>Apocrita</taxon>
        <taxon>Aculeata</taxon>
        <taxon>Formicoidea</taxon>
        <taxon>Formicidae</taxon>
        <taxon>Myrmicinae</taxon>
        <taxon>Mycetomoellerius</taxon>
    </lineage>
</organism>
<evidence type="ECO:0000313" key="4">
    <source>
        <dbReference type="Proteomes" id="UP000075809"/>
    </source>
</evidence>
<feature type="region of interest" description="Disordered" evidence="1">
    <location>
        <begin position="208"/>
        <end position="235"/>
    </location>
</feature>
<dbReference type="Pfam" id="PF10545">
    <property type="entry name" value="MADF_DNA_bdg"/>
    <property type="match status" value="1"/>
</dbReference>
<feature type="compositionally biased region" description="Low complexity" evidence="1">
    <location>
        <begin position="223"/>
        <end position="235"/>
    </location>
</feature>
<feature type="non-terminal residue" evidence="3">
    <location>
        <position position="1"/>
    </location>
</feature>
<sequence length="235" mass="27519">IYTCSVCETICHPDEVRNHPCLKGFQRYHIDKNFYLHPQCGKYNNGSIIRKSFIRGQEIFVEEEIAQEDIEQERTNQEEDELMERNIEDDSLNSSDCLINLPARKIRIEELLIEKVRKRLPLWNFKLHIYKRDGRAKEKLWEEIADNMKGGITVQEAMKEWKVSDETSLSDHRLISFRHSDLKVEVKKVRNPKRTDWDSYQRDLERNLKDSQKARDGGGAGALRGSSAKGSGWLL</sequence>
<gene>
    <name evidence="3" type="ORF">ALC60_01090</name>
</gene>
<dbReference type="EMBL" id="KQ982124">
    <property type="protein sequence ID" value="KYQ59873.1"/>
    <property type="molecule type" value="Genomic_DNA"/>
</dbReference>
<evidence type="ECO:0000259" key="2">
    <source>
        <dbReference type="Pfam" id="PF10545"/>
    </source>
</evidence>
<reference evidence="3 4" key="1">
    <citation type="submission" date="2015-09" db="EMBL/GenBank/DDBJ databases">
        <title>Trachymyrmex zeteki WGS genome.</title>
        <authorList>
            <person name="Nygaard S."/>
            <person name="Hu H."/>
            <person name="Boomsma J."/>
            <person name="Zhang G."/>
        </authorList>
    </citation>
    <scope>NUCLEOTIDE SEQUENCE [LARGE SCALE GENOMIC DNA]</scope>
    <source>
        <strain evidence="3">Tzet28-1</strain>
        <tissue evidence="3">Whole body</tissue>
    </source>
</reference>
<protein>
    <recommendedName>
        <fullName evidence="2">MADF domain-containing protein</fullName>
    </recommendedName>
</protein>
<dbReference type="STRING" id="64791.A0A151XHJ8"/>
<evidence type="ECO:0000313" key="3">
    <source>
        <dbReference type="EMBL" id="KYQ59873.1"/>
    </source>
</evidence>
<dbReference type="AlphaFoldDB" id="A0A151XHJ8"/>
<keyword evidence="4" id="KW-1185">Reference proteome</keyword>